<evidence type="ECO:0000256" key="10">
    <source>
        <dbReference type="SAM" id="MobiDB-lite"/>
    </source>
</evidence>
<feature type="compositionally biased region" description="Basic and acidic residues" evidence="10">
    <location>
        <begin position="112"/>
        <end position="131"/>
    </location>
</feature>
<dbReference type="Proteomes" id="UP000186698">
    <property type="component" value="Chromosome 4L"/>
</dbReference>
<proteinExistence type="inferred from homology"/>
<gene>
    <name evidence="12" type="primary">trh.L</name>
</gene>
<feature type="compositionally biased region" description="Basic and acidic residues" evidence="10">
    <location>
        <begin position="80"/>
        <end position="96"/>
    </location>
</feature>
<dbReference type="GO" id="GO:0030141">
    <property type="term" value="C:secretory granule"/>
    <property type="evidence" value="ECO:0000318"/>
    <property type="project" value="GO_Central"/>
</dbReference>
<keyword evidence="3 9" id="KW-0964">Secreted</keyword>
<dbReference type="CTD" id="397780"/>
<evidence type="ECO:0000313" key="12">
    <source>
        <dbReference type="RefSeq" id="XP_041446750.1"/>
    </source>
</evidence>
<evidence type="ECO:0000256" key="7">
    <source>
        <dbReference type="ARBA" id="ARBA00022737"/>
    </source>
</evidence>
<dbReference type="GeneID" id="397780"/>
<dbReference type="PANTHER" id="PTHR17530:SF2">
    <property type="entry name" value="PRO-THYROTROPIN-RELEASING HORMONE"/>
    <property type="match status" value="1"/>
</dbReference>
<dbReference type="RefSeq" id="XP_041446750.1">
    <property type="nucleotide sequence ID" value="XM_041590816.1"/>
</dbReference>
<keyword evidence="6 9" id="KW-0732">Signal</keyword>
<evidence type="ECO:0000256" key="8">
    <source>
        <dbReference type="ARBA" id="ARBA00022815"/>
    </source>
</evidence>
<dbReference type="PANTHER" id="PTHR17530">
    <property type="entry name" value="PRO-THYROTROPIN-RELEASING HORMONE"/>
    <property type="match status" value="1"/>
</dbReference>
<keyword evidence="4" id="KW-0165">Cleavage on pair of basic residues</keyword>
<dbReference type="OrthoDB" id="9949225at2759"/>
<protein>
    <recommendedName>
        <fullName evidence="9">Pro-thyrotropin-releasing hormone</fullName>
    </recommendedName>
</protein>
<comment type="subcellular location">
    <subcellularLocation>
        <location evidence="1">Secreted</location>
    </subcellularLocation>
</comment>
<organism evidence="11 12">
    <name type="scientific">Xenopus laevis</name>
    <name type="common">African clawed frog</name>
    <dbReference type="NCBI Taxonomy" id="8355"/>
    <lineage>
        <taxon>Eukaryota</taxon>
        <taxon>Metazoa</taxon>
        <taxon>Chordata</taxon>
        <taxon>Craniata</taxon>
        <taxon>Vertebrata</taxon>
        <taxon>Euteleostomi</taxon>
        <taxon>Amphibia</taxon>
        <taxon>Batrachia</taxon>
        <taxon>Anura</taxon>
        <taxon>Pipoidea</taxon>
        <taxon>Pipidae</taxon>
        <taxon>Xenopodinae</taxon>
        <taxon>Xenopus</taxon>
        <taxon>Xenopus</taxon>
    </lineage>
</organism>
<name>A0A1L8GPJ3_XENLA</name>
<dbReference type="GO" id="GO:0014050">
    <property type="term" value="P:negative regulation of glutamate secretion"/>
    <property type="evidence" value="ECO:0000318"/>
    <property type="project" value="GO_Central"/>
</dbReference>
<keyword evidence="8" id="KW-0027">Amidation</keyword>
<dbReference type="InterPro" id="IPR008857">
    <property type="entry name" value="TRH"/>
</dbReference>
<keyword evidence="7" id="KW-0677">Repeat</keyword>
<dbReference type="OMA" id="LFTKRQH"/>
<dbReference type="AlphaFoldDB" id="A0A1L8GPJ3"/>
<dbReference type="KEGG" id="xla:397780"/>
<dbReference type="GO" id="GO:0001692">
    <property type="term" value="P:histamine metabolic process"/>
    <property type="evidence" value="ECO:0000318"/>
    <property type="project" value="GO_Central"/>
</dbReference>
<comment type="function">
    <text evidence="9">Functions as a regulator of the biosynthesis of TSH in the anterior pituitary gland and as a neurotransmitter/ neuromodulator in the central and peripheral nervous systems.</text>
</comment>
<accession>A0A1L8GPJ3</accession>
<feature type="signal peptide" evidence="9">
    <location>
        <begin position="1"/>
        <end position="20"/>
    </location>
</feature>
<feature type="region of interest" description="Disordered" evidence="10">
    <location>
        <begin position="148"/>
        <end position="216"/>
    </location>
</feature>
<evidence type="ECO:0000256" key="3">
    <source>
        <dbReference type="ARBA" id="ARBA00022525"/>
    </source>
</evidence>
<keyword evidence="5 9" id="KW-0372">Hormone</keyword>
<comment type="similarity">
    <text evidence="2 9">Belongs to the TRH family.</text>
</comment>
<dbReference type="GO" id="GO:0008437">
    <property type="term" value="F:thyrotropin-releasing hormone activity"/>
    <property type="evidence" value="ECO:0000318"/>
    <property type="project" value="GO_Central"/>
</dbReference>
<evidence type="ECO:0000256" key="1">
    <source>
        <dbReference type="ARBA" id="ARBA00004613"/>
    </source>
</evidence>
<dbReference type="PaxDb" id="8355-A0A1L8GPJ3"/>
<dbReference type="Pfam" id="PF05438">
    <property type="entry name" value="TRH"/>
    <property type="match status" value="3"/>
</dbReference>
<evidence type="ECO:0000256" key="4">
    <source>
        <dbReference type="ARBA" id="ARBA00022685"/>
    </source>
</evidence>
<evidence type="ECO:0000256" key="5">
    <source>
        <dbReference type="ARBA" id="ARBA00022702"/>
    </source>
</evidence>
<evidence type="ECO:0000256" key="2">
    <source>
        <dbReference type="ARBA" id="ARBA00010437"/>
    </source>
</evidence>
<dbReference type="GO" id="GO:0032024">
    <property type="term" value="P:positive regulation of insulin secretion"/>
    <property type="evidence" value="ECO:0000318"/>
    <property type="project" value="GO_Central"/>
</dbReference>
<sequence>MVSVWWLLLLGTTVSHMVHTQEQPLLEEDTAPLDDLDVLEKAKGILIRSILEGFQEGQQNNRDLPDAMEIISKRQHPGKRFQEEIEKRQHPGKRDLEDLNLELSKRQHPGRRFVDDVEKRQHPGKREEGDWSRRYLTDDSRYLDLLSDVSKRQHPGKRVPAPLFTKRQHPGKRETEEEGDTEFENSKEVGKRQHPGKRYDPCEGPNAYNCNSGNILPDSVEELSFGL</sequence>
<dbReference type="GO" id="GO:0014054">
    <property type="term" value="P:positive regulation of gamma-aminobutyric acid secretion"/>
    <property type="evidence" value="ECO:0000318"/>
    <property type="project" value="GO_Central"/>
</dbReference>
<evidence type="ECO:0000256" key="9">
    <source>
        <dbReference type="PIRNR" id="PIRNR001795"/>
    </source>
</evidence>
<feature type="compositionally biased region" description="Basic and acidic residues" evidence="10">
    <location>
        <begin position="184"/>
        <end position="201"/>
    </location>
</feature>
<dbReference type="PIRSF" id="PIRSF001795">
    <property type="entry name" value="TRH"/>
    <property type="match status" value="1"/>
</dbReference>
<feature type="region of interest" description="Disordered" evidence="10">
    <location>
        <begin position="77"/>
        <end position="96"/>
    </location>
</feature>
<evidence type="ECO:0000256" key="6">
    <source>
        <dbReference type="ARBA" id="ARBA00022729"/>
    </source>
</evidence>
<feature type="region of interest" description="Disordered" evidence="10">
    <location>
        <begin position="107"/>
        <end position="131"/>
    </location>
</feature>
<dbReference type="GO" id="GO:0005576">
    <property type="term" value="C:extracellular region"/>
    <property type="evidence" value="ECO:0007669"/>
    <property type="project" value="UniProtKB-SubCell"/>
</dbReference>
<keyword evidence="11" id="KW-1185">Reference proteome</keyword>
<evidence type="ECO:0000313" key="11">
    <source>
        <dbReference type="Proteomes" id="UP000186698"/>
    </source>
</evidence>
<dbReference type="GO" id="GO:0009755">
    <property type="term" value="P:hormone-mediated signaling pathway"/>
    <property type="evidence" value="ECO:0007669"/>
    <property type="project" value="UniProtKB-UniRule"/>
</dbReference>
<feature type="chain" id="PRO_5035352327" description="Pro-thyrotropin-releasing hormone" evidence="9">
    <location>
        <begin position="21"/>
        <end position="227"/>
    </location>
</feature>
<reference evidence="12" key="1">
    <citation type="submission" date="2025-08" db="UniProtKB">
        <authorList>
            <consortium name="RefSeq"/>
        </authorList>
    </citation>
    <scope>IDENTIFICATION</scope>
    <source>
        <strain evidence="12">J_2021</strain>
        <tissue evidence="12">Erythrocytes</tissue>
    </source>
</reference>
<dbReference type="GO" id="GO:0042755">
    <property type="term" value="P:eating behavior"/>
    <property type="evidence" value="ECO:0000318"/>
    <property type="project" value="GO_Central"/>
</dbReference>
<dbReference type="STRING" id="8355.A0A1L8GPJ3"/>